<dbReference type="InterPro" id="IPR007110">
    <property type="entry name" value="Ig-like_dom"/>
</dbReference>
<comment type="caution">
    <text evidence="7">The sequence shown here is derived from an EMBL/GenBank/DDBJ whole genome shotgun (WGS) entry which is preliminary data.</text>
</comment>
<dbReference type="InterPro" id="IPR003599">
    <property type="entry name" value="Ig_sub"/>
</dbReference>
<dbReference type="PANTHER" id="PTHR44337:SF20">
    <property type="entry name" value="CARCINOEMBRYONIC ANTIGEN-RELATED CELL ADHESION MOLECULE 5-RELATED"/>
    <property type="match status" value="1"/>
</dbReference>
<evidence type="ECO:0000259" key="6">
    <source>
        <dbReference type="PROSITE" id="PS50835"/>
    </source>
</evidence>
<keyword evidence="2" id="KW-1015">Disulfide bond</keyword>
<evidence type="ECO:0000256" key="4">
    <source>
        <dbReference type="ARBA" id="ARBA00023319"/>
    </source>
</evidence>
<proteinExistence type="predicted"/>
<dbReference type="InterPro" id="IPR003598">
    <property type="entry name" value="Ig_sub2"/>
</dbReference>
<feature type="domain" description="Ig-like" evidence="6">
    <location>
        <begin position="118"/>
        <end position="198"/>
    </location>
</feature>
<evidence type="ECO:0000256" key="3">
    <source>
        <dbReference type="ARBA" id="ARBA00023180"/>
    </source>
</evidence>
<dbReference type="InterPro" id="IPR013783">
    <property type="entry name" value="Ig-like_fold"/>
</dbReference>
<evidence type="ECO:0000256" key="2">
    <source>
        <dbReference type="ARBA" id="ARBA00023157"/>
    </source>
</evidence>
<feature type="signal peptide" evidence="5">
    <location>
        <begin position="1"/>
        <end position="29"/>
    </location>
</feature>
<dbReference type="CDD" id="cd00096">
    <property type="entry name" value="Ig"/>
    <property type="match status" value="1"/>
</dbReference>
<feature type="chain" id="PRO_5040296752" description="Ig-like domain-containing protein" evidence="5">
    <location>
        <begin position="30"/>
        <end position="462"/>
    </location>
</feature>
<protein>
    <recommendedName>
        <fullName evidence="6">Ig-like domain-containing protein</fullName>
    </recommendedName>
</protein>
<evidence type="ECO:0000256" key="5">
    <source>
        <dbReference type="SAM" id="SignalP"/>
    </source>
</evidence>
<name>A0A9Q1I8C6_CONCO</name>
<keyword evidence="8" id="KW-1185">Reference proteome</keyword>
<keyword evidence="4" id="KW-0393">Immunoglobulin domain</keyword>
<dbReference type="PROSITE" id="PS50835">
    <property type="entry name" value="IG_LIKE"/>
    <property type="match status" value="4"/>
</dbReference>
<gene>
    <name evidence="7" type="ORF">COCON_G00003890</name>
</gene>
<dbReference type="SMART" id="SM00408">
    <property type="entry name" value="IGc2"/>
    <property type="match status" value="2"/>
</dbReference>
<dbReference type="Gene3D" id="2.60.40.10">
    <property type="entry name" value="Immunoglobulins"/>
    <property type="match status" value="3"/>
</dbReference>
<feature type="domain" description="Ig-like" evidence="6">
    <location>
        <begin position="284"/>
        <end position="369"/>
    </location>
</feature>
<dbReference type="PANTHER" id="PTHR44337">
    <property type="entry name" value="CARCINOEMBRYONIC ANTIGEN-RELATED CELL ADHESION MOLECULE 8"/>
    <property type="match status" value="1"/>
</dbReference>
<dbReference type="InterPro" id="IPR036179">
    <property type="entry name" value="Ig-like_dom_sf"/>
</dbReference>
<feature type="domain" description="Ig-like" evidence="6">
    <location>
        <begin position="36"/>
        <end position="114"/>
    </location>
</feature>
<dbReference type="InterPro" id="IPR052598">
    <property type="entry name" value="IgSF_CEA-related"/>
</dbReference>
<dbReference type="SMART" id="SM00409">
    <property type="entry name" value="IG"/>
    <property type="match status" value="3"/>
</dbReference>
<keyword evidence="1 5" id="KW-0732">Signal</keyword>
<organism evidence="7 8">
    <name type="scientific">Conger conger</name>
    <name type="common">Conger eel</name>
    <name type="synonym">Muraena conger</name>
    <dbReference type="NCBI Taxonomy" id="82655"/>
    <lineage>
        <taxon>Eukaryota</taxon>
        <taxon>Metazoa</taxon>
        <taxon>Chordata</taxon>
        <taxon>Craniata</taxon>
        <taxon>Vertebrata</taxon>
        <taxon>Euteleostomi</taxon>
        <taxon>Actinopterygii</taxon>
        <taxon>Neopterygii</taxon>
        <taxon>Teleostei</taxon>
        <taxon>Anguilliformes</taxon>
        <taxon>Congridae</taxon>
        <taxon>Conger</taxon>
    </lineage>
</organism>
<sequence>MNPAHPTAWLVLTLTAGAISVIFPHGATAFPNARGPYFTTIEGPDTVTAGEVSEFTCTAECSPECTYTWSVDGHTNTSPTITLRTRGLTSTVEMECTSLNPASGKTSSMKKSLRVENPVSVRPAAGEEPSLNQSFHLTCVGFAQMSTIEWYKDSDILVMDAQTTLSADNTTLSFSSLLPSHSGLYRCVPSKGDTVIVSVGYLLTCGPYFTKIEGPDTVTAGEASEFTCTAECSPECTYTWSVDGQTNTSPTIIVTPSGLTSTVEMKCTSLNPASGKTSSMKKSPRVENPVSVRPAAGEEPSLNQSFHLTCVGFAQMSTIKWYKDSDILVMDAQTTLSADNTTLSFSSLLPSHSGLYRCVPSKGDTRIVSIGYLLTYGPLSVNISGPDTVEVGTEYTFVCESNCEIPCDIYWTFRQGFPSGTYIQRRTVINWTPDTPNRDQLFACVVENTYASAMATKLGEGR</sequence>
<evidence type="ECO:0000313" key="7">
    <source>
        <dbReference type="EMBL" id="KAJ8287730.1"/>
    </source>
</evidence>
<keyword evidence="3" id="KW-0325">Glycoprotein</keyword>
<evidence type="ECO:0000256" key="1">
    <source>
        <dbReference type="ARBA" id="ARBA00022729"/>
    </source>
</evidence>
<dbReference type="EMBL" id="JAFJMO010000001">
    <property type="protein sequence ID" value="KAJ8287730.1"/>
    <property type="molecule type" value="Genomic_DNA"/>
</dbReference>
<evidence type="ECO:0000313" key="8">
    <source>
        <dbReference type="Proteomes" id="UP001152803"/>
    </source>
</evidence>
<accession>A0A9Q1I8C6</accession>
<reference evidence="7" key="1">
    <citation type="journal article" date="2023" name="Science">
        <title>Genome structures resolve the early diversification of teleost fishes.</title>
        <authorList>
            <person name="Parey E."/>
            <person name="Louis A."/>
            <person name="Montfort J."/>
            <person name="Bouchez O."/>
            <person name="Roques C."/>
            <person name="Iampietro C."/>
            <person name="Lluch J."/>
            <person name="Castinel A."/>
            <person name="Donnadieu C."/>
            <person name="Desvignes T."/>
            <person name="Floi Bucao C."/>
            <person name="Jouanno E."/>
            <person name="Wen M."/>
            <person name="Mejri S."/>
            <person name="Dirks R."/>
            <person name="Jansen H."/>
            <person name="Henkel C."/>
            <person name="Chen W.J."/>
            <person name="Zahm M."/>
            <person name="Cabau C."/>
            <person name="Klopp C."/>
            <person name="Thompson A.W."/>
            <person name="Robinson-Rechavi M."/>
            <person name="Braasch I."/>
            <person name="Lecointre G."/>
            <person name="Bobe J."/>
            <person name="Postlethwait J.H."/>
            <person name="Berthelot C."/>
            <person name="Roest Crollius H."/>
            <person name="Guiguen Y."/>
        </authorList>
    </citation>
    <scope>NUCLEOTIDE SEQUENCE</scope>
    <source>
        <strain evidence="7">Concon-B</strain>
    </source>
</reference>
<dbReference type="SUPFAM" id="SSF48726">
    <property type="entry name" value="Immunoglobulin"/>
    <property type="match status" value="3"/>
</dbReference>
<feature type="domain" description="Ig-like" evidence="6">
    <location>
        <begin position="207"/>
        <end position="283"/>
    </location>
</feature>
<dbReference type="Proteomes" id="UP001152803">
    <property type="component" value="Unassembled WGS sequence"/>
</dbReference>
<dbReference type="OrthoDB" id="8914035at2759"/>
<dbReference type="AlphaFoldDB" id="A0A9Q1I8C6"/>